<dbReference type="Proteomes" id="UP001108123">
    <property type="component" value="Unassembled WGS sequence"/>
</dbReference>
<feature type="transmembrane region" description="Helical" evidence="1">
    <location>
        <begin position="49"/>
        <end position="68"/>
    </location>
</feature>
<comment type="caution">
    <text evidence="2">The sequence shown here is derived from an EMBL/GenBank/DDBJ whole genome shotgun (WGS) entry which is preliminary data.</text>
</comment>
<keyword evidence="1" id="KW-1133">Transmembrane helix</keyword>
<reference evidence="2" key="1">
    <citation type="submission" date="2022-01" db="EMBL/GenBank/DDBJ databases">
        <title>Collection of gut derived symbiotic bacterial strains cultured from healthy donors.</title>
        <authorList>
            <person name="Lin H."/>
            <person name="Kohout C."/>
            <person name="Waligurski E."/>
            <person name="Pamer E.G."/>
        </authorList>
    </citation>
    <scope>NUCLEOTIDE SEQUENCE</scope>
    <source>
        <strain evidence="2">MSK.14.39</strain>
    </source>
</reference>
<sequence>MRPLMTKIEKFFINIPYKNYFLIAAFYLLFTIVLQYMMRNARINDLTALKIMALVSIIVDIFSILAFIIWRKEMPKLNKFYMLALMFAIAVTQYTFFLRPV</sequence>
<keyword evidence="1" id="KW-0472">Membrane</keyword>
<evidence type="ECO:0000256" key="1">
    <source>
        <dbReference type="SAM" id="Phobius"/>
    </source>
</evidence>
<dbReference type="AlphaFoldDB" id="A0A9Q4AAW5"/>
<evidence type="ECO:0000313" key="3">
    <source>
        <dbReference type="Proteomes" id="UP001108123"/>
    </source>
</evidence>
<evidence type="ECO:0000313" key="2">
    <source>
        <dbReference type="EMBL" id="MCG4564017.1"/>
    </source>
</evidence>
<dbReference type="EMBL" id="JAKNID010000002">
    <property type="protein sequence ID" value="MCG4564017.1"/>
    <property type="molecule type" value="Genomic_DNA"/>
</dbReference>
<feature type="transmembrane region" description="Helical" evidence="1">
    <location>
        <begin position="20"/>
        <end position="37"/>
    </location>
</feature>
<name>A0A9Q4AAW5_9FIRM</name>
<keyword evidence="3" id="KW-1185">Reference proteome</keyword>
<feature type="transmembrane region" description="Helical" evidence="1">
    <location>
        <begin position="80"/>
        <end position="98"/>
    </location>
</feature>
<gene>
    <name evidence="2" type="ORF">L0P62_01005</name>
</gene>
<protein>
    <submittedName>
        <fullName evidence="2">Uncharacterized protein</fullName>
    </submittedName>
</protein>
<proteinExistence type="predicted"/>
<dbReference type="RefSeq" id="WP_216383934.1">
    <property type="nucleotide sequence ID" value="NZ_JAHLOA010000004.1"/>
</dbReference>
<organism evidence="2 3">
    <name type="scientific">Anaerosalibacter bizertensis</name>
    <dbReference type="NCBI Taxonomy" id="932217"/>
    <lineage>
        <taxon>Bacteria</taxon>
        <taxon>Bacillati</taxon>
        <taxon>Bacillota</taxon>
        <taxon>Tissierellia</taxon>
        <taxon>Tissierellales</taxon>
        <taxon>Sporanaerobacteraceae</taxon>
        <taxon>Anaerosalibacter</taxon>
    </lineage>
</organism>
<accession>A0A9Q4AAW5</accession>
<keyword evidence="1" id="KW-0812">Transmembrane</keyword>